<dbReference type="EMBL" id="CP017696">
    <property type="protein sequence ID" value="ATO40770.1"/>
    <property type="molecule type" value="Genomic_DNA"/>
</dbReference>
<accession>A0AAD0A9R6</accession>
<protein>
    <submittedName>
        <fullName evidence="2">Uncharacterized protein</fullName>
    </submittedName>
</protein>
<evidence type="ECO:0000313" key="2">
    <source>
        <dbReference type="EMBL" id="ATO40770.1"/>
    </source>
</evidence>
<keyword evidence="1" id="KW-1133">Transmembrane helix</keyword>
<keyword evidence="1" id="KW-0472">Membrane</keyword>
<feature type="transmembrane region" description="Helical" evidence="1">
    <location>
        <begin position="43"/>
        <end position="66"/>
    </location>
</feature>
<gene>
    <name evidence="2" type="ORF">BA20089_00140</name>
</gene>
<proteinExistence type="predicted"/>
<dbReference type="AlphaFoldDB" id="A0AAD0A9R6"/>
<dbReference type="GeneID" id="93049795"/>
<feature type="transmembrane region" description="Helical" evidence="1">
    <location>
        <begin position="156"/>
        <end position="178"/>
    </location>
</feature>
<reference evidence="2 3" key="1">
    <citation type="submission" date="2016-10" db="EMBL/GenBank/DDBJ databases">
        <title>The whole genome sequencing and assembly of B. asteroides DSM 20089 strain.</title>
        <authorList>
            <person name="Lee Y.-J."/>
            <person name="Park M.-K."/>
            <person name="Yi H."/>
            <person name="Bahn Y.-S."/>
            <person name="Kim J.F."/>
            <person name="Lee D.-W."/>
        </authorList>
    </citation>
    <scope>NUCLEOTIDE SEQUENCE [LARGE SCALE GENOMIC DNA]</scope>
    <source>
        <strain evidence="2 3">DSM 20089</strain>
    </source>
</reference>
<organism evidence="2 3">
    <name type="scientific">Bifidobacterium asteroides DSM 20089</name>
    <dbReference type="NCBI Taxonomy" id="1437594"/>
    <lineage>
        <taxon>Bacteria</taxon>
        <taxon>Bacillati</taxon>
        <taxon>Actinomycetota</taxon>
        <taxon>Actinomycetes</taxon>
        <taxon>Bifidobacteriales</taxon>
        <taxon>Bifidobacteriaceae</taxon>
        <taxon>Bifidobacterium</taxon>
    </lineage>
</organism>
<dbReference type="RefSeq" id="WP_015021216.1">
    <property type="nucleotide sequence ID" value="NZ_CP017696.1"/>
</dbReference>
<name>A0AAD0A9R6_9BIFI</name>
<feature type="transmembrane region" description="Helical" evidence="1">
    <location>
        <begin position="73"/>
        <end position="94"/>
    </location>
</feature>
<evidence type="ECO:0000256" key="1">
    <source>
        <dbReference type="SAM" id="Phobius"/>
    </source>
</evidence>
<sequence length="190" mass="21395">MTYLALIILIIRIALLVLSYKFFYPLQSRYTNTDWVFKLCVEIPIGTPFYAICLLAIYVVFAFLIYSASFLQVPAIIFGFSRLALVKSLIYLQAFDRFERGTRGDAKTTYKKGSLEGYEEIGIWLASPFPHGICAGHGQDGAITLPPALLMSKAHFIWIVCASAVMGHSCVFLARVYWRPTCRGAVLLQY</sequence>
<dbReference type="Proteomes" id="UP000224056">
    <property type="component" value="Chromosome"/>
</dbReference>
<evidence type="ECO:0000313" key="3">
    <source>
        <dbReference type="Proteomes" id="UP000224056"/>
    </source>
</evidence>
<keyword evidence="1" id="KW-0812">Transmembrane</keyword>